<dbReference type="PANTHER" id="PTHR23048:SF49">
    <property type="entry name" value="FI08416P-RELATED"/>
    <property type="match status" value="1"/>
</dbReference>
<dbReference type="KEGG" id="dwi:6648798"/>
<dbReference type="InterPro" id="IPR050230">
    <property type="entry name" value="CALM/Myosin/TropC-like"/>
</dbReference>
<dbReference type="OrthoDB" id="7859857at2759"/>
<dbReference type="Proteomes" id="UP000007798">
    <property type="component" value="Unassembled WGS sequence"/>
</dbReference>
<dbReference type="GO" id="GO:0016460">
    <property type="term" value="C:myosin II complex"/>
    <property type="evidence" value="ECO:0007669"/>
    <property type="project" value="TreeGrafter"/>
</dbReference>
<keyword evidence="2" id="KW-1185">Reference proteome</keyword>
<name>B4ND78_DROWI</name>
<proteinExistence type="predicted"/>
<organism evidence="1 2">
    <name type="scientific">Drosophila willistoni</name>
    <name type="common">Fruit fly</name>
    <dbReference type="NCBI Taxonomy" id="7260"/>
    <lineage>
        <taxon>Eukaryota</taxon>
        <taxon>Metazoa</taxon>
        <taxon>Ecdysozoa</taxon>
        <taxon>Arthropoda</taxon>
        <taxon>Hexapoda</taxon>
        <taxon>Insecta</taxon>
        <taxon>Pterygota</taxon>
        <taxon>Neoptera</taxon>
        <taxon>Endopterygota</taxon>
        <taxon>Diptera</taxon>
        <taxon>Brachycera</taxon>
        <taxon>Muscomorpha</taxon>
        <taxon>Ephydroidea</taxon>
        <taxon>Drosophilidae</taxon>
        <taxon>Drosophila</taxon>
        <taxon>Sophophora</taxon>
    </lineage>
</organism>
<dbReference type="EMBL" id="CH964239">
    <property type="protein sequence ID" value="EDW82787.1"/>
    <property type="molecule type" value="Genomic_DNA"/>
</dbReference>
<evidence type="ECO:0008006" key="3">
    <source>
        <dbReference type="Google" id="ProtNLM"/>
    </source>
</evidence>
<dbReference type="GO" id="GO:0032036">
    <property type="term" value="F:myosin heavy chain binding"/>
    <property type="evidence" value="ECO:0007669"/>
    <property type="project" value="TreeGrafter"/>
</dbReference>
<dbReference type="eggNOG" id="KOG0030">
    <property type="taxonomic scope" value="Eukaryota"/>
</dbReference>
<dbReference type="Gene3D" id="1.10.238.10">
    <property type="entry name" value="EF-hand"/>
    <property type="match status" value="1"/>
</dbReference>
<dbReference type="OMA" id="GINYRRF"/>
<accession>B4ND78</accession>
<evidence type="ECO:0000313" key="1">
    <source>
        <dbReference type="EMBL" id="EDW82787.1"/>
    </source>
</evidence>
<sequence length="287" mass="33159">MLAKRAVPSDQNVHVPCNLGFFHKRCELLHMLPLVSILREIFDLFVWDNESECIALTDVLDCLRSMGMDPSENWLHAKMSEFVYRERNPLAGGKMPKRVNFELVLTLYCCLANSPETNGTASREEMLQSLRLYDRGQTGKLAYAFLRKLLMTMGNDRLTESEVFHLLNSCSDPAGNVYYEKLVDQMFMRDRNAEEKLHQSKIYLQAVGRNAIDMDLSKRDDFIDALRQADPQKTGFIEPQRLLVLLNSGDNQFSCDELDQLTKSMHDVGLKNRGIDYRRFLKFIMND</sequence>
<gene>
    <name evidence="1" type="primary">Dwil\GK10180</name>
    <name evidence="1" type="ORF">Dwil_GK10180</name>
</gene>
<evidence type="ECO:0000313" key="2">
    <source>
        <dbReference type="Proteomes" id="UP000007798"/>
    </source>
</evidence>
<dbReference type="AlphaFoldDB" id="B4ND78"/>
<protein>
    <recommendedName>
        <fullName evidence="3">EF-hand domain-containing protein</fullName>
    </recommendedName>
</protein>
<dbReference type="STRING" id="7260.B4ND78"/>
<dbReference type="PANTHER" id="PTHR23048">
    <property type="entry name" value="MYOSIN LIGHT CHAIN 1, 3"/>
    <property type="match status" value="1"/>
</dbReference>
<dbReference type="FunCoup" id="B4ND78">
    <property type="interactions" value="3"/>
</dbReference>
<dbReference type="InParanoid" id="B4ND78"/>
<dbReference type="InterPro" id="IPR011992">
    <property type="entry name" value="EF-hand-dom_pair"/>
</dbReference>
<reference evidence="1 2" key="1">
    <citation type="journal article" date="2007" name="Nature">
        <title>Evolution of genes and genomes on the Drosophila phylogeny.</title>
        <authorList>
            <consortium name="Drosophila 12 Genomes Consortium"/>
            <person name="Clark A.G."/>
            <person name="Eisen M.B."/>
            <person name="Smith D.R."/>
            <person name="Bergman C.M."/>
            <person name="Oliver B."/>
            <person name="Markow T.A."/>
            <person name="Kaufman T.C."/>
            <person name="Kellis M."/>
            <person name="Gelbart W."/>
            <person name="Iyer V.N."/>
            <person name="Pollard D.A."/>
            <person name="Sackton T.B."/>
            <person name="Larracuente A.M."/>
            <person name="Singh N.D."/>
            <person name="Abad J.P."/>
            <person name="Abt D.N."/>
            <person name="Adryan B."/>
            <person name="Aguade M."/>
            <person name="Akashi H."/>
            <person name="Anderson W.W."/>
            <person name="Aquadro C.F."/>
            <person name="Ardell D.H."/>
            <person name="Arguello R."/>
            <person name="Artieri C.G."/>
            <person name="Barbash D.A."/>
            <person name="Barker D."/>
            <person name="Barsanti P."/>
            <person name="Batterham P."/>
            <person name="Batzoglou S."/>
            <person name="Begun D."/>
            <person name="Bhutkar A."/>
            <person name="Blanco E."/>
            <person name="Bosak S.A."/>
            <person name="Bradley R.K."/>
            <person name="Brand A.D."/>
            <person name="Brent M.R."/>
            <person name="Brooks A.N."/>
            <person name="Brown R.H."/>
            <person name="Butlin R.K."/>
            <person name="Caggese C."/>
            <person name="Calvi B.R."/>
            <person name="Bernardo de Carvalho A."/>
            <person name="Caspi A."/>
            <person name="Castrezana S."/>
            <person name="Celniker S.E."/>
            <person name="Chang J.L."/>
            <person name="Chapple C."/>
            <person name="Chatterji S."/>
            <person name="Chinwalla A."/>
            <person name="Civetta A."/>
            <person name="Clifton S.W."/>
            <person name="Comeron J.M."/>
            <person name="Costello J.C."/>
            <person name="Coyne J.A."/>
            <person name="Daub J."/>
            <person name="David R.G."/>
            <person name="Delcher A.L."/>
            <person name="Delehaunty K."/>
            <person name="Do C.B."/>
            <person name="Ebling H."/>
            <person name="Edwards K."/>
            <person name="Eickbush T."/>
            <person name="Evans J.D."/>
            <person name="Filipski A."/>
            <person name="Findeiss S."/>
            <person name="Freyhult E."/>
            <person name="Fulton L."/>
            <person name="Fulton R."/>
            <person name="Garcia A.C."/>
            <person name="Gardiner A."/>
            <person name="Garfield D.A."/>
            <person name="Garvin B.E."/>
            <person name="Gibson G."/>
            <person name="Gilbert D."/>
            <person name="Gnerre S."/>
            <person name="Godfrey J."/>
            <person name="Good R."/>
            <person name="Gotea V."/>
            <person name="Gravely B."/>
            <person name="Greenberg A.J."/>
            <person name="Griffiths-Jones S."/>
            <person name="Gross S."/>
            <person name="Guigo R."/>
            <person name="Gustafson E.A."/>
            <person name="Haerty W."/>
            <person name="Hahn M.W."/>
            <person name="Halligan D.L."/>
            <person name="Halpern A.L."/>
            <person name="Halter G.M."/>
            <person name="Han M.V."/>
            <person name="Heger A."/>
            <person name="Hillier L."/>
            <person name="Hinrichs A.S."/>
            <person name="Holmes I."/>
            <person name="Hoskins R.A."/>
            <person name="Hubisz M.J."/>
            <person name="Hultmark D."/>
            <person name="Huntley M.A."/>
            <person name="Jaffe D.B."/>
            <person name="Jagadeeshan S."/>
            <person name="Jeck W.R."/>
            <person name="Johnson J."/>
            <person name="Jones C.D."/>
            <person name="Jordan W.C."/>
            <person name="Karpen G.H."/>
            <person name="Kataoka E."/>
            <person name="Keightley P.D."/>
            <person name="Kheradpour P."/>
            <person name="Kirkness E.F."/>
            <person name="Koerich L.B."/>
            <person name="Kristiansen K."/>
            <person name="Kudrna D."/>
            <person name="Kulathinal R.J."/>
            <person name="Kumar S."/>
            <person name="Kwok R."/>
            <person name="Lander E."/>
            <person name="Langley C.H."/>
            <person name="Lapoint R."/>
            <person name="Lazzaro B.P."/>
            <person name="Lee S.J."/>
            <person name="Levesque L."/>
            <person name="Li R."/>
            <person name="Lin C.F."/>
            <person name="Lin M.F."/>
            <person name="Lindblad-Toh K."/>
            <person name="Llopart A."/>
            <person name="Long M."/>
            <person name="Low L."/>
            <person name="Lozovsky E."/>
            <person name="Lu J."/>
            <person name="Luo M."/>
            <person name="Machado C.A."/>
            <person name="Makalowski W."/>
            <person name="Marzo M."/>
            <person name="Matsuda M."/>
            <person name="Matzkin L."/>
            <person name="McAllister B."/>
            <person name="McBride C.S."/>
            <person name="McKernan B."/>
            <person name="McKernan K."/>
            <person name="Mendez-Lago M."/>
            <person name="Minx P."/>
            <person name="Mollenhauer M.U."/>
            <person name="Montooth K."/>
            <person name="Mount S.M."/>
            <person name="Mu X."/>
            <person name="Myers E."/>
            <person name="Negre B."/>
            <person name="Newfeld S."/>
            <person name="Nielsen R."/>
            <person name="Noor M.A."/>
            <person name="O'Grady P."/>
            <person name="Pachter L."/>
            <person name="Papaceit M."/>
            <person name="Parisi M.J."/>
            <person name="Parisi M."/>
            <person name="Parts L."/>
            <person name="Pedersen J.S."/>
            <person name="Pesole G."/>
            <person name="Phillippy A.M."/>
            <person name="Ponting C.P."/>
            <person name="Pop M."/>
            <person name="Porcelli D."/>
            <person name="Powell J.R."/>
            <person name="Prohaska S."/>
            <person name="Pruitt K."/>
            <person name="Puig M."/>
            <person name="Quesneville H."/>
            <person name="Ram K.R."/>
            <person name="Rand D."/>
            <person name="Rasmussen M.D."/>
            <person name="Reed L.K."/>
            <person name="Reenan R."/>
            <person name="Reily A."/>
            <person name="Remington K.A."/>
            <person name="Rieger T.T."/>
            <person name="Ritchie M.G."/>
            <person name="Robin C."/>
            <person name="Rogers Y.H."/>
            <person name="Rohde C."/>
            <person name="Rozas J."/>
            <person name="Rubenfield M.J."/>
            <person name="Ruiz A."/>
            <person name="Russo S."/>
            <person name="Salzberg S.L."/>
            <person name="Sanchez-Gracia A."/>
            <person name="Saranga D.J."/>
            <person name="Sato H."/>
            <person name="Schaeffer S.W."/>
            <person name="Schatz M.C."/>
            <person name="Schlenke T."/>
            <person name="Schwartz R."/>
            <person name="Segarra C."/>
            <person name="Singh R.S."/>
            <person name="Sirot L."/>
            <person name="Sirota M."/>
            <person name="Sisneros N.B."/>
            <person name="Smith C.D."/>
            <person name="Smith T.F."/>
            <person name="Spieth J."/>
            <person name="Stage D.E."/>
            <person name="Stark A."/>
            <person name="Stephan W."/>
            <person name="Strausberg R.L."/>
            <person name="Strempel S."/>
            <person name="Sturgill D."/>
            <person name="Sutton G."/>
            <person name="Sutton G.G."/>
            <person name="Tao W."/>
            <person name="Teichmann S."/>
            <person name="Tobari Y.N."/>
            <person name="Tomimura Y."/>
            <person name="Tsolas J.M."/>
            <person name="Valente V.L."/>
            <person name="Venter E."/>
            <person name="Venter J.C."/>
            <person name="Vicario S."/>
            <person name="Vieira F.G."/>
            <person name="Vilella A.J."/>
            <person name="Villasante A."/>
            <person name="Walenz B."/>
            <person name="Wang J."/>
            <person name="Wasserman M."/>
            <person name="Watts T."/>
            <person name="Wilson D."/>
            <person name="Wilson R.K."/>
            <person name="Wing R.A."/>
            <person name="Wolfner M.F."/>
            <person name="Wong A."/>
            <person name="Wong G.K."/>
            <person name="Wu C.I."/>
            <person name="Wu G."/>
            <person name="Yamamoto D."/>
            <person name="Yang H.P."/>
            <person name="Yang S.P."/>
            <person name="Yorke J.A."/>
            <person name="Yoshida K."/>
            <person name="Zdobnov E."/>
            <person name="Zhang P."/>
            <person name="Zhang Y."/>
            <person name="Zimin A.V."/>
            <person name="Baldwin J."/>
            <person name="Abdouelleil A."/>
            <person name="Abdulkadir J."/>
            <person name="Abebe A."/>
            <person name="Abera B."/>
            <person name="Abreu J."/>
            <person name="Acer S.C."/>
            <person name="Aftuck L."/>
            <person name="Alexander A."/>
            <person name="An P."/>
            <person name="Anderson E."/>
            <person name="Anderson S."/>
            <person name="Arachi H."/>
            <person name="Azer M."/>
            <person name="Bachantsang P."/>
            <person name="Barry A."/>
            <person name="Bayul T."/>
            <person name="Berlin A."/>
            <person name="Bessette D."/>
            <person name="Bloom T."/>
            <person name="Blye J."/>
            <person name="Boguslavskiy L."/>
            <person name="Bonnet C."/>
            <person name="Boukhgalter B."/>
            <person name="Bourzgui I."/>
            <person name="Brown A."/>
            <person name="Cahill P."/>
            <person name="Channer S."/>
            <person name="Cheshatsang Y."/>
            <person name="Chuda L."/>
            <person name="Citroen M."/>
            <person name="Collymore A."/>
            <person name="Cooke P."/>
            <person name="Costello M."/>
            <person name="D'Aco K."/>
            <person name="Daza R."/>
            <person name="De Haan G."/>
            <person name="DeGray S."/>
            <person name="DeMaso C."/>
            <person name="Dhargay N."/>
            <person name="Dooley K."/>
            <person name="Dooley E."/>
            <person name="Doricent M."/>
            <person name="Dorje P."/>
            <person name="Dorjee K."/>
            <person name="Dupes A."/>
            <person name="Elong R."/>
            <person name="Falk J."/>
            <person name="Farina A."/>
            <person name="Faro S."/>
            <person name="Ferguson D."/>
            <person name="Fisher S."/>
            <person name="Foley C.D."/>
            <person name="Franke A."/>
            <person name="Friedrich D."/>
            <person name="Gadbois L."/>
            <person name="Gearin G."/>
            <person name="Gearin C.R."/>
            <person name="Giannoukos G."/>
            <person name="Goode T."/>
            <person name="Graham J."/>
            <person name="Grandbois E."/>
            <person name="Grewal S."/>
            <person name="Gyaltsen K."/>
            <person name="Hafez N."/>
            <person name="Hagos B."/>
            <person name="Hall J."/>
            <person name="Henson C."/>
            <person name="Hollinger A."/>
            <person name="Honan T."/>
            <person name="Huard M.D."/>
            <person name="Hughes L."/>
            <person name="Hurhula B."/>
            <person name="Husby M.E."/>
            <person name="Kamat A."/>
            <person name="Kanga B."/>
            <person name="Kashin S."/>
            <person name="Khazanovich D."/>
            <person name="Kisner P."/>
            <person name="Lance K."/>
            <person name="Lara M."/>
            <person name="Lee W."/>
            <person name="Lennon N."/>
            <person name="Letendre F."/>
            <person name="LeVine R."/>
            <person name="Lipovsky A."/>
            <person name="Liu X."/>
            <person name="Liu J."/>
            <person name="Liu S."/>
            <person name="Lokyitsang T."/>
            <person name="Lokyitsang Y."/>
            <person name="Lubonja R."/>
            <person name="Lui A."/>
            <person name="MacDonald P."/>
            <person name="Magnisalis V."/>
            <person name="Maru K."/>
            <person name="Matthews C."/>
            <person name="McCusker W."/>
            <person name="McDonough S."/>
            <person name="Mehta T."/>
            <person name="Meldrim J."/>
            <person name="Meneus L."/>
            <person name="Mihai O."/>
            <person name="Mihalev A."/>
            <person name="Mihova T."/>
            <person name="Mittelman R."/>
            <person name="Mlenga V."/>
            <person name="Montmayeur A."/>
            <person name="Mulrain L."/>
            <person name="Navidi A."/>
            <person name="Naylor J."/>
            <person name="Negash T."/>
            <person name="Nguyen T."/>
            <person name="Nguyen N."/>
            <person name="Nicol R."/>
            <person name="Norbu C."/>
            <person name="Norbu N."/>
            <person name="Novod N."/>
            <person name="O'Neill B."/>
            <person name="Osman S."/>
            <person name="Markiewicz E."/>
            <person name="Oyono O.L."/>
            <person name="Patti C."/>
            <person name="Phunkhang P."/>
            <person name="Pierre F."/>
            <person name="Priest M."/>
            <person name="Raghuraman S."/>
            <person name="Rege F."/>
            <person name="Reyes R."/>
            <person name="Rise C."/>
            <person name="Rogov P."/>
            <person name="Ross K."/>
            <person name="Ryan E."/>
            <person name="Settipalli S."/>
            <person name="Shea T."/>
            <person name="Sherpa N."/>
            <person name="Shi L."/>
            <person name="Shih D."/>
            <person name="Sparrow T."/>
            <person name="Spaulding J."/>
            <person name="Stalker J."/>
            <person name="Stange-Thomann N."/>
            <person name="Stavropoulos S."/>
            <person name="Stone C."/>
            <person name="Strader C."/>
            <person name="Tesfaye S."/>
            <person name="Thomson T."/>
            <person name="Thoulutsang Y."/>
            <person name="Thoulutsang D."/>
            <person name="Topham K."/>
            <person name="Topping I."/>
            <person name="Tsamla T."/>
            <person name="Vassiliev H."/>
            <person name="Vo A."/>
            <person name="Wangchuk T."/>
            <person name="Wangdi T."/>
            <person name="Weiand M."/>
            <person name="Wilkinson J."/>
            <person name="Wilson A."/>
            <person name="Yadav S."/>
            <person name="Young G."/>
            <person name="Yu Q."/>
            <person name="Zembek L."/>
            <person name="Zhong D."/>
            <person name="Zimmer A."/>
            <person name="Zwirko Z."/>
            <person name="Jaffe D.B."/>
            <person name="Alvarez P."/>
            <person name="Brockman W."/>
            <person name="Butler J."/>
            <person name="Chin C."/>
            <person name="Gnerre S."/>
            <person name="Grabherr M."/>
            <person name="Kleber M."/>
            <person name="Mauceli E."/>
            <person name="MacCallum I."/>
        </authorList>
    </citation>
    <scope>NUCLEOTIDE SEQUENCE [LARGE SCALE GENOMIC DNA]</scope>
    <source>
        <strain evidence="2">Tucson 14030-0811.24</strain>
    </source>
</reference>
<dbReference type="HOGENOM" id="CLU_060629_0_0_1"/>
<dbReference type="PhylomeDB" id="B4ND78"/>
<dbReference type="SUPFAM" id="SSF47473">
    <property type="entry name" value="EF-hand"/>
    <property type="match status" value="2"/>
</dbReference>